<keyword evidence="4" id="KW-0274">FAD</keyword>
<dbReference type="SUPFAM" id="SSF51905">
    <property type="entry name" value="FAD/NAD(P)-binding domain"/>
    <property type="match status" value="1"/>
</dbReference>
<dbReference type="EMBL" id="ADVG01000002">
    <property type="protein sequence ID" value="EFH85525.1"/>
    <property type="molecule type" value="Genomic_DNA"/>
</dbReference>
<evidence type="ECO:0000256" key="5">
    <source>
        <dbReference type="ARBA" id="ARBA00023002"/>
    </source>
</evidence>
<dbReference type="InterPro" id="IPR045024">
    <property type="entry name" value="NDH-2"/>
</dbReference>
<protein>
    <recommendedName>
        <fullName evidence="2">NADH:ubiquinone reductase (non-electrogenic)</fullName>
        <ecNumber evidence="2">1.6.5.9</ecNumber>
    </recommendedName>
</protein>
<evidence type="ECO:0000256" key="8">
    <source>
        <dbReference type="SAM" id="Phobius"/>
    </source>
</evidence>
<dbReference type="PRINTS" id="PR00411">
    <property type="entry name" value="PNDRDTASEI"/>
</dbReference>
<dbReference type="PANTHER" id="PTHR43706:SF47">
    <property type="entry name" value="EXTERNAL NADH-UBIQUINONE OXIDOREDUCTASE 1, MITOCHONDRIAL-RELATED"/>
    <property type="match status" value="1"/>
</dbReference>
<dbReference type="InterPro" id="IPR023753">
    <property type="entry name" value="FAD/NAD-binding_dom"/>
</dbReference>
<keyword evidence="5" id="KW-0560">Oxidoreductase</keyword>
<comment type="caution">
    <text evidence="10">The sequence shown here is derived from an EMBL/GenBank/DDBJ whole genome shotgun (WGS) entry which is preliminary data.</text>
</comment>
<name>D6TNY9_KTERA</name>
<feature type="domain" description="FAD/NAD(P)-binding" evidence="9">
    <location>
        <begin position="18"/>
        <end position="333"/>
    </location>
</feature>
<feature type="transmembrane region" description="Helical" evidence="8">
    <location>
        <begin position="379"/>
        <end position="399"/>
    </location>
</feature>
<dbReference type="InterPro" id="IPR036188">
    <property type="entry name" value="FAD/NAD-bd_sf"/>
</dbReference>
<proteinExistence type="inferred from homology"/>
<dbReference type="InParanoid" id="D6TNY9"/>
<comment type="catalytic activity">
    <reaction evidence="7">
        <text>a quinone + NADH + H(+) = a quinol + NAD(+)</text>
        <dbReference type="Rhea" id="RHEA:46160"/>
        <dbReference type="ChEBI" id="CHEBI:15378"/>
        <dbReference type="ChEBI" id="CHEBI:24646"/>
        <dbReference type="ChEBI" id="CHEBI:57540"/>
        <dbReference type="ChEBI" id="CHEBI:57945"/>
        <dbReference type="ChEBI" id="CHEBI:132124"/>
        <dbReference type="EC" id="1.6.5.9"/>
    </reaction>
</comment>
<evidence type="ECO:0000313" key="11">
    <source>
        <dbReference type="Proteomes" id="UP000004508"/>
    </source>
</evidence>
<evidence type="ECO:0000256" key="7">
    <source>
        <dbReference type="ARBA" id="ARBA00047599"/>
    </source>
</evidence>
<gene>
    <name evidence="10" type="ORF">Krac_6747</name>
</gene>
<keyword evidence="8" id="KW-0812">Transmembrane</keyword>
<evidence type="ECO:0000256" key="1">
    <source>
        <dbReference type="ARBA" id="ARBA00005272"/>
    </source>
</evidence>
<dbReference type="PANTHER" id="PTHR43706">
    <property type="entry name" value="NADH DEHYDROGENASE"/>
    <property type="match status" value="1"/>
</dbReference>
<accession>D6TNY9</accession>
<evidence type="ECO:0000259" key="9">
    <source>
        <dbReference type="Pfam" id="PF07992"/>
    </source>
</evidence>
<keyword evidence="11" id="KW-1185">Reference proteome</keyword>
<reference evidence="10 11" key="1">
    <citation type="journal article" date="2011" name="Stand. Genomic Sci.">
        <title>Non-contiguous finished genome sequence and contextual data of the filamentous soil bacterium Ktedonobacter racemifer type strain (SOSP1-21).</title>
        <authorList>
            <person name="Chang Y.J."/>
            <person name="Land M."/>
            <person name="Hauser L."/>
            <person name="Chertkov O."/>
            <person name="Del Rio T.G."/>
            <person name="Nolan M."/>
            <person name="Copeland A."/>
            <person name="Tice H."/>
            <person name="Cheng J.F."/>
            <person name="Lucas S."/>
            <person name="Han C."/>
            <person name="Goodwin L."/>
            <person name="Pitluck S."/>
            <person name="Ivanova N."/>
            <person name="Ovchinikova G."/>
            <person name="Pati A."/>
            <person name="Chen A."/>
            <person name="Palaniappan K."/>
            <person name="Mavromatis K."/>
            <person name="Liolios K."/>
            <person name="Brettin T."/>
            <person name="Fiebig A."/>
            <person name="Rohde M."/>
            <person name="Abt B."/>
            <person name="Goker M."/>
            <person name="Detter J.C."/>
            <person name="Woyke T."/>
            <person name="Bristow J."/>
            <person name="Eisen J.A."/>
            <person name="Markowitz V."/>
            <person name="Hugenholtz P."/>
            <person name="Kyrpides N.C."/>
            <person name="Klenk H.P."/>
            <person name="Lapidus A."/>
        </authorList>
    </citation>
    <scope>NUCLEOTIDE SEQUENCE [LARGE SCALE GENOMIC DNA]</scope>
    <source>
        <strain evidence="11">DSM 44963</strain>
    </source>
</reference>
<dbReference type="Pfam" id="PF07992">
    <property type="entry name" value="Pyr_redox_2"/>
    <property type="match status" value="1"/>
</dbReference>
<dbReference type="PRINTS" id="PR00368">
    <property type="entry name" value="FADPNR"/>
</dbReference>
<dbReference type="EC" id="1.6.5.9" evidence="2"/>
<evidence type="ECO:0000256" key="4">
    <source>
        <dbReference type="ARBA" id="ARBA00022827"/>
    </source>
</evidence>
<evidence type="ECO:0000256" key="2">
    <source>
        <dbReference type="ARBA" id="ARBA00012637"/>
    </source>
</evidence>
<evidence type="ECO:0000256" key="3">
    <source>
        <dbReference type="ARBA" id="ARBA00022630"/>
    </source>
</evidence>
<dbReference type="FunCoup" id="D6TNY9">
    <property type="interactions" value="233"/>
</dbReference>
<dbReference type="GO" id="GO:0050136">
    <property type="term" value="F:NADH dehydrogenase (quinone) (non-electrogenic) activity"/>
    <property type="evidence" value="ECO:0007669"/>
    <property type="project" value="UniProtKB-EC"/>
</dbReference>
<keyword evidence="8" id="KW-1133">Transmembrane helix</keyword>
<keyword evidence="8" id="KW-0472">Membrane</keyword>
<dbReference type="Gene3D" id="3.50.50.100">
    <property type="match status" value="1"/>
</dbReference>
<dbReference type="Proteomes" id="UP000004508">
    <property type="component" value="Unassembled WGS sequence"/>
</dbReference>
<dbReference type="eggNOG" id="COG1252">
    <property type="taxonomic scope" value="Bacteria"/>
</dbReference>
<dbReference type="RefSeq" id="WP_007909104.1">
    <property type="nucleotide sequence ID" value="NZ_ADVG01000002.1"/>
</dbReference>
<dbReference type="AlphaFoldDB" id="D6TNY9"/>
<sequence>MMQKQQSDGFSVTTGLPRVVIVGAGFGGLRVARSLRDAPAQVTVIDKNNHHLFQPLLYQVATAGLSPADISAPIRSILKSQQNTTVLLAEVTGVDTERQLVLTAEREIPYDYLILATGAAHSYFGHDEWSDFAPGLKTITDATHIRRQVLLAFEAAEMEPDPDRQQELMTFVLVGAGPTGVEMSGAIAELAHKALARDFRHIDPRSARVILVEAMPRILPAFPEKLAQKARKALNHLGVEVRTNSPVENIDREGVVVAGQRIPARNVIWTAGVAASPAGKWLQAEVDRAGRVKVQPDLSVPGLPNVFVIGDTSSLMQNGKPLPGVAPVAMQQGNYIGSLIVQKVKGSQASEPAFQYTNKGNLATVGRSFGIADFGRVRIWGFLGWLLWLAVHIFFLIGFRNRVLVIFQWAWAYLTFQRGARLITYPRPSHSQQKELVEELL</sequence>
<keyword evidence="3" id="KW-0285">Flavoprotein</keyword>
<organism evidence="10 11">
    <name type="scientific">Ktedonobacter racemifer DSM 44963</name>
    <dbReference type="NCBI Taxonomy" id="485913"/>
    <lineage>
        <taxon>Bacteria</taxon>
        <taxon>Bacillati</taxon>
        <taxon>Chloroflexota</taxon>
        <taxon>Ktedonobacteria</taxon>
        <taxon>Ktedonobacterales</taxon>
        <taxon>Ktedonobacteraceae</taxon>
        <taxon>Ktedonobacter</taxon>
    </lineage>
</organism>
<evidence type="ECO:0000313" key="10">
    <source>
        <dbReference type="EMBL" id="EFH85525.1"/>
    </source>
</evidence>
<keyword evidence="6" id="KW-0520">NAD</keyword>
<comment type="similarity">
    <text evidence="1">Belongs to the NADH dehydrogenase family.</text>
</comment>
<evidence type="ECO:0000256" key="6">
    <source>
        <dbReference type="ARBA" id="ARBA00023027"/>
    </source>
</evidence>
<dbReference type="STRING" id="485913.Krac_6747"/>